<name>A0AB34IPE2_PRYPA</name>
<protein>
    <recommendedName>
        <fullName evidence="4">Sugar transporter SWEET1</fullName>
    </recommendedName>
</protein>
<evidence type="ECO:0000256" key="2">
    <source>
        <dbReference type="ARBA" id="ARBA00004653"/>
    </source>
</evidence>
<keyword evidence="7" id="KW-0762">Sugar transport</keyword>
<dbReference type="AlphaFoldDB" id="A0AB34IPE2"/>
<evidence type="ECO:0000256" key="1">
    <source>
        <dbReference type="ARBA" id="ARBA00004651"/>
    </source>
</evidence>
<gene>
    <name evidence="15" type="ORF">AB1Y20_010670</name>
</gene>
<evidence type="ECO:0000256" key="7">
    <source>
        <dbReference type="ARBA" id="ARBA00022597"/>
    </source>
</evidence>
<dbReference type="EMBL" id="JBGBPQ010000020">
    <property type="protein sequence ID" value="KAL1504261.1"/>
    <property type="molecule type" value="Genomic_DNA"/>
</dbReference>
<keyword evidence="5" id="KW-0813">Transport</keyword>
<evidence type="ECO:0000256" key="13">
    <source>
        <dbReference type="SAM" id="Phobius"/>
    </source>
</evidence>
<keyword evidence="14" id="KW-0732">Signal</keyword>
<keyword evidence="16" id="KW-1185">Reference proteome</keyword>
<feature type="transmembrane region" description="Helical" evidence="13">
    <location>
        <begin position="148"/>
        <end position="172"/>
    </location>
</feature>
<feature type="signal peptide" evidence="14">
    <location>
        <begin position="1"/>
        <end position="16"/>
    </location>
</feature>
<feature type="transmembrane region" description="Helical" evidence="13">
    <location>
        <begin position="208"/>
        <end position="230"/>
    </location>
</feature>
<sequence length="266" mass="27741">MTSASLLLVLCAGTHAALPGARAALSPPRPFPTHLHALRVRGGQSSMSAALVAERICPAFGFVLSSALYCSPLPTLRESVKRGSIGSFNPLPSALMVIGTTSWLGYALSVRDPWIAVTNGPGTLVALYQLVTLLPLMRPGPQLRQFQATILGGAACTTLLWARLIFAGVGAAARSRALGMYATVICIALFASPLSTIATVVRTRDAASILAPLTVSQVANCLMWTVYGVLAAKDPFVWGPNGTGLVLGLVQLALKLCFPSKEANSS</sequence>
<organism evidence="15 16">
    <name type="scientific">Prymnesium parvum</name>
    <name type="common">Toxic golden alga</name>
    <dbReference type="NCBI Taxonomy" id="97485"/>
    <lineage>
        <taxon>Eukaryota</taxon>
        <taxon>Haptista</taxon>
        <taxon>Haptophyta</taxon>
        <taxon>Prymnesiophyceae</taxon>
        <taxon>Prymnesiales</taxon>
        <taxon>Prymnesiaceae</taxon>
        <taxon>Prymnesium</taxon>
    </lineage>
</organism>
<dbReference type="InterPro" id="IPR047664">
    <property type="entry name" value="SWEET"/>
</dbReference>
<feature type="transmembrane region" description="Helical" evidence="13">
    <location>
        <begin position="114"/>
        <end position="136"/>
    </location>
</feature>
<evidence type="ECO:0000313" key="16">
    <source>
        <dbReference type="Proteomes" id="UP001515480"/>
    </source>
</evidence>
<dbReference type="InterPro" id="IPR004316">
    <property type="entry name" value="SWEET_rpt"/>
</dbReference>
<reference evidence="15 16" key="1">
    <citation type="journal article" date="2024" name="Science">
        <title>Giant polyketide synthase enzymes in the biosynthesis of giant marine polyether toxins.</title>
        <authorList>
            <person name="Fallon T.R."/>
            <person name="Shende V.V."/>
            <person name="Wierzbicki I.H."/>
            <person name="Pendleton A.L."/>
            <person name="Watervoot N.F."/>
            <person name="Auber R.P."/>
            <person name="Gonzalez D.J."/>
            <person name="Wisecaver J.H."/>
            <person name="Moore B.S."/>
        </authorList>
    </citation>
    <scope>NUCLEOTIDE SEQUENCE [LARGE SCALE GENOMIC DNA]</scope>
    <source>
        <strain evidence="15 16">12B1</strain>
    </source>
</reference>
<evidence type="ECO:0000256" key="14">
    <source>
        <dbReference type="SAM" id="SignalP"/>
    </source>
</evidence>
<comment type="caution">
    <text evidence="15">The sequence shown here is derived from an EMBL/GenBank/DDBJ whole genome shotgun (WGS) entry which is preliminary data.</text>
</comment>
<feature type="chain" id="PRO_5044266310" description="Sugar transporter SWEET1" evidence="14">
    <location>
        <begin position="17"/>
        <end position="266"/>
    </location>
</feature>
<evidence type="ECO:0000313" key="15">
    <source>
        <dbReference type="EMBL" id="KAL1504261.1"/>
    </source>
</evidence>
<dbReference type="GO" id="GO:0051119">
    <property type="term" value="F:sugar transmembrane transporter activity"/>
    <property type="evidence" value="ECO:0007669"/>
    <property type="project" value="InterPro"/>
</dbReference>
<evidence type="ECO:0000256" key="4">
    <source>
        <dbReference type="ARBA" id="ARBA00021741"/>
    </source>
</evidence>
<dbReference type="GO" id="GO:0005886">
    <property type="term" value="C:plasma membrane"/>
    <property type="evidence" value="ECO:0007669"/>
    <property type="project" value="UniProtKB-SubCell"/>
</dbReference>
<evidence type="ECO:0000256" key="3">
    <source>
        <dbReference type="ARBA" id="ARBA00007809"/>
    </source>
</evidence>
<evidence type="ECO:0000256" key="6">
    <source>
        <dbReference type="ARBA" id="ARBA00022475"/>
    </source>
</evidence>
<accession>A0AB34IPE2</accession>
<evidence type="ECO:0000256" key="11">
    <source>
        <dbReference type="ARBA" id="ARBA00023034"/>
    </source>
</evidence>
<feature type="transmembrane region" description="Helical" evidence="13">
    <location>
        <begin position="236"/>
        <end position="258"/>
    </location>
</feature>
<proteinExistence type="inferred from homology"/>
<evidence type="ECO:0000256" key="10">
    <source>
        <dbReference type="ARBA" id="ARBA00022989"/>
    </source>
</evidence>
<keyword evidence="6" id="KW-1003">Cell membrane</keyword>
<keyword evidence="11" id="KW-0333">Golgi apparatus</keyword>
<keyword evidence="8 13" id="KW-0812">Transmembrane</keyword>
<evidence type="ECO:0000256" key="9">
    <source>
        <dbReference type="ARBA" id="ARBA00022737"/>
    </source>
</evidence>
<comment type="similarity">
    <text evidence="3">Belongs to the SWEET sugar transporter family.</text>
</comment>
<evidence type="ECO:0000256" key="5">
    <source>
        <dbReference type="ARBA" id="ARBA00022448"/>
    </source>
</evidence>
<feature type="transmembrane region" description="Helical" evidence="13">
    <location>
        <begin position="178"/>
        <end position="201"/>
    </location>
</feature>
<dbReference type="Gene3D" id="1.20.1280.290">
    <property type="match status" value="2"/>
</dbReference>
<keyword evidence="9" id="KW-0677">Repeat</keyword>
<keyword evidence="10 13" id="KW-1133">Transmembrane helix</keyword>
<feature type="transmembrane region" description="Helical" evidence="13">
    <location>
        <begin position="47"/>
        <end position="70"/>
    </location>
</feature>
<keyword evidence="12 13" id="KW-0472">Membrane</keyword>
<dbReference type="PANTHER" id="PTHR10791:SF30">
    <property type="entry name" value="SUGAR TRANSPORTER SWEET1"/>
    <property type="match status" value="1"/>
</dbReference>
<dbReference type="PANTHER" id="PTHR10791">
    <property type="entry name" value="RAG1-ACTIVATING PROTEIN 1"/>
    <property type="match status" value="1"/>
</dbReference>
<dbReference type="GO" id="GO:0000139">
    <property type="term" value="C:Golgi membrane"/>
    <property type="evidence" value="ECO:0007669"/>
    <property type="project" value="UniProtKB-SubCell"/>
</dbReference>
<dbReference type="FunFam" id="1.20.1280.290:FF:000004">
    <property type="entry name" value="Sugar transporter SWEET"/>
    <property type="match status" value="1"/>
</dbReference>
<feature type="transmembrane region" description="Helical" evidence="13">
    <location>
        <begin position="91"/>
        <end position="108"/>
    </location>
</feature>
<dbReference type="Pfam" id="PF03083">
    <property type="entry name" value="MtN3_slv"/>
    <property type="match status" value="2"/>
</dbReference>
<evidence type="ECO:0000256" key="8">
    <source>
        <dbReference type="ARBA" id="ARBA00022692"/>
    </source>
</evidence>
<comment type="subcellular location">
    <subcellularLocation>
        <location evidence="1">Cell membrane</location>
        <topology evidence="1">Multi-pass membrane protein</topology>
    </subcellularLocation>
    <subcellularLocation>
        <location evidence="2">Golgi apparatus membrane</location>
        <topology evidence="2">Multi-pass membrane protein</topology>
    </subcellularLocation>
</comment>
<evidence type="ECO:0000256" key="12">
    <source>
        <dbReference type="ARBA" id="ARBA00023136"/>
    </source>
</evidence>
<dbReference type="Proteomes" id="UP001515480">
    <property type="component" value="Unassembled WGS sequence"/>
</dbReference>